<sequence length="298" mass="32383">MSKDDKQGLSLIEKAAARLNKTPEGKVEEIPEPVPVLAQKPAPEKQRNENAAPVNIDISLLKAKGFVTPDGERSNLAEEFRFIKRPLLANAFGRNSDLVDHGNMIMVTSSTAGEGKTLTTINLAMSIAMEMDKTVLLVDADVGRAQIHKILGTPLGPGLIDLLTDENLNVSDVILRTSLPKLRIIPMGRFHPHANELLAGQGMLRLIQELATRYSDRVVIFDSPPLLMTNEAVVLAGLMGQIVFVVESDKTSQGSVKEALSLLDTSKPIGLVLNKASQHREVGYYGYDSYAYSENDGA</sequence>
<evidence type="ECO:0000256" key="1">
    <source>
        <dbReference type="ARBA" id="ARBA00007316"/>
    </source>
</evidence>
<name>A0A4R8IRX1_9GAMM</name>
<proteinExistence type="inferred from homology"/>
<dbReference type="NCBIfam" id="TIGR03018">
    <property type="entry name" value="pepcterm_TyrKin"/>
    <property type="match status" value="1"/>
</dbReference>
<dbReference type="Proteomes" id="UP000294914">
    <property type="component" value="Unassembled WGS sequence"/>
</dbReference>
<dbReference type="PANTHER" id="PTHR32309:SF13">
    <property type="entry name" value="FERRIC ENTEROBACTIN TRANSPORT PROTEIN FEPE"/>
    <property type="match status" value="1"/>
</dbReference>
<comment type="caution">
    <text evidence="11">The sequence shown here is derived from an EMBL/GenBank/DDBJ whole genome shotgun (WGS) entry which is preliminary data.</text>
</comment>
<evidence type="ECO:0000256" key="3">
    <source>
        <dbReference type="ARBA" id="ARBA00022679"/>
    </source>
</evidence>
<accession>A0A4R8IRX1</accession>
<keyword evidence="6" id="KW-0067">ATP-binding</keyword>
<keyword evidence="3" id="KW-0808">Transferase</keyword>
<dbReference type="EC" id="2.7.10.2" evidence="2"/>
<feature type="domain" description="AAA" evidence="10">
    <location>
        <begin position="104"/>
        <end position="233"/>
    </location>
</feature>
<evidence type="ECO:0000259" key="10">
    <source>
        <dbReference type="Pfam" id="PF13614"/>
    </source>
</evidence>
<evidence type="ECO:0000313" key="12">
    <source>
        <dbReference type="Proteomes" id="UP000294914"/>
    </source>
</evidence>
<dbReference type="InterPro" id="IPR050445">
    <property type="entry name" value="Bact_polysacc_biosynth/exp"/>
</dbReference>
<organism evidence="11 12">
    <name type="scientific">Thiohalophilus thiocyanatoxydans</name>
    <dbReference type="NCBI Taxonomy" id="381308"/>
    <lineage>
        <taxon>Bacteria</taxon>
        <taxon>Pseudomonadati</taxon>
        <taxon>Pseudomonadota</taxon>
        <taxon>Gammaproteobacteria</taxon>
        <taxon>Thiohalomonadales</taxon>
        <taxon>Thiohalophilaceae</taxon>
        <taxon>Thiohalophilus</taxon>
    </lineage>
</organism>
<evidence type="ECO:0000256" key="6">
    <source>
        <dbReference type="ARBA" id="ARBA00022840"/>
    </source>
</evidence>
<keyword evidence="4" id="KW-0547">Nucleotide-binding</keyword>
<dbReference type="InterPro" id="IPR027417">
    <property type="entry name" value="P-loop_NTPase"/>
</dbReference>
<dbReference type="OrthoDB" id="9775724at2"/>
<feature type="region of interest" description="Disordered" evidence="9">
    <location>
        <begin position="17"/>
        <end position="49"/>
    </location>
</feature>
<reference evidence="11 12" key="1">
    <citation type="submission" date="2019-03" db="EMBL/GenBank/DDBJ databases">
        <title>Genomic Encyclopedia of Type Strains, Phase IV (KMG-IV): sequencing the most valuable type-strain genomes for metagenomic binning, comparative biology and taxonomic classification.</title>
        <authorList>
            <person name="Goeker M."/>
        </authorList>
    </citation>
    <scope>NUCLEOTIDE SEQUENCE [LARGE SCALE GENOMIC DNA]</scope>
    <source>
        <strain evidence="11 12">DSM 16326</strain>
    </source>
</reference>
<dbReference type="InterPro" id="IPR005702">
    <property type="entry name" value="Wzc-like_C"/>
</dbReference>
<dbReference type="Pfam" id="PF13614">
    <property type="entry name" value="AAA_31"/>
    <property type="match status" value="1"/>
</dbReference>
<dbReference type="InterPro" id="IPR025669">
    <property type="entry name" value="AAA_dom"/>
</dbReference>
<dbReference type="Gene3D" id="3.40.50.300">
    <property type="entry name" value="P-loop containing nucleotide triphosphate hydrolases"/>
    <property type="match status" value="1"/>
</dbReference>
<dbReference type="SUPFAM" id="SSF52540">
    <property type="entry name" value="P-loop containing nucleoside triphosphate hydrolases"/>
    <property type="match status" value="1"/>
</dbReference>
<dbReference type="AlphaFoldDB" id="A0A4R8IRX1"/>
<comment type="catalytic activity">
    <reaction evidence="8">
        <text>L-tyrosyl-[protein] + ATP = O-phospho-L-tyrosyl-[protein] + ADP + H(+)</text>
        <dbReference type="Rhea" id="RHEA:10596"/>
        <dbReference type="Rhea" id="RHEA-COMP:10136"/>
        <dbReference type="Rhea" id="RHEA-COMP:20101"/>
        <dbReference type="ChEBI" id="CHEBI:15378"/>
        <dbReference type="ChEBI" id="CHEBI:30616"/>
        <dbReference type="ChEBI" id="CHEBI:46858"/>
        <dbReference type="ChEBI" id="CHEBI:61978"/>
        <dbReference type="ChEBI" id="CHEBI:456216"/>
        <dbReference type="EC" id="2.7.10.2"/>
    </reaction>
</comment>
<keyword evidence="5 11" id="KW-0418">Kinase</keyword>
<dbReference type="PANTHER" id="PTHR32309">
    <property type="entry name" value="TYROSINE-PROTEIN KINASE"/>
    <property type="match status" value="1"/>
</dbReference>
<dbReference type="EMBL" id="SOQX01000001">
    <property type="protein sequence ID" value="TDY03781.1"/>
    <property type="molecule type" value="Genomic_DNA"/>
</dbReference>
<evidence type="ECO:0000313" key="11">
    <source>
        <dbReference type="EMBL" id="TDY03781.1"/>
    </source>
</evidence>
<dbReference type="GO" id="GO:0004713">
    <property type="term" value="F:protein tyrosine kinase activity"/>
    <property type="evidence" value="ECO:0007669"/>
    <property type="project" value="TreeGrafter"/>
</dbReference>
<protein>
    <recommendedName>
        <fullName evidence="2">non-specific protein-tyrosine kinase</fullName>
        <ecNumber evidence="2">2.7.10.2</ecNumber>
    </recommendedName>
</protein>
<dbReference type="GO" id="GO:0005886">
    <property type="term" value="C:plasma membrane"/>
    <property type="evidence" value="ECO:0007669"/>
    <property type="project" value="TreeGrafter"/>
</dbReference>
<evidence type="ECO:0000256" key="7">
    <source>
        <dbReference type="ARBA" id="ARBA00023137"/>
    </source>
</evidence>
<evidence type="ECO:0000256" key="8">
    <source>
        <dbReference type="ARBA" id="ARBA00051245"/>
    </source>
</evidence>
<keyword evidence="7" id="KW-0829">Tyrosine-protein kinase</keyword>
<gene>
    <name evidence="11" type="ORF">EDC23_0151</name>
</gene>
<evidence type="ECO:0000256" key="4">
    <source>
        <dbReference type="ARBA" id="ARBA00022741"/>
    </source>
</evidence>
<evidence type="ECO:0000256" key="5">
    <source>
        <dbReference type="ARBA" id="ARBA00022777"/>
    </source>
</evidence>
<dbReference type="RefSeq" id="WP_134080362.1">
    <property type="nucleotide sequence ID" value="NZ_SOQX01000001.1"/>
</dbReference>
<dbReference type="CDD" id="cd05387">
    <property type="entry name" value="BY-kinase"/>
    <property type="match status" value="1"/>
</dbReference>
<evidence type="ECO:0000256" key="2">
    <source>
        <dbReference type="ARBA" id="ARBA00011903"/>
    </source>
</evidence>
<keyword evidence="12" id="KW-1185">Reference proteome</keyword>
<comment type="similarity">
    <text evidence="1">Belongs to the CpsD/CapB family.</text>
</comment>
<evidence type="ECO:0000256" key="9">
    <source>
        <dbReference type="SAM" id="MobiDB-lite"/>
    </source>
</evidence>